<keyword evidence="1" id="KW-0812">Transmembrane</keyword>
<feature type="transmembrane region" description="Helical" evidence="1">
    <location>
        <begin position="23"/>
        <end position="56"/>
    </location>
</feature>
<keyword evidence="1" id="KW-1133">Transmembrane helix</keyword>
<evidence type="ECO:0000313" key="3">
    <source>
        <dbReference type="Proteomes" id="UP001293593"/>
    </source>
</evidence>
<dbReference type="PANTHER" id="PTHR37198:SF1">
    <property type="entry name" value="NUCLEOLIN"/>
    <property type="match status" value="1"/>
</dbReference>
<organism evidence="2 3">
    <name type="scientific">Acacia crassicarpa</name>
    <name type="common">northern wattle</name>
    <dbReference type="NCBI Taxonomy" id="499986"/>
    <lineage>
        <taxon>Eukaryota</taxon>
        <taxon>Viridiplantae</taxon>
        <taxon>Streptophyta</taxon>
        <taxon>Embryophyta</taxon>
        <taxon>Tracheophyta</taxon>
        <taxon>Spermatophyta</taxon>
        <taxon>Magnoliopsida</taxon>
        <taxon>eudicotyledons</taxon>
        <taxon>Gunneridae</taxon>
        <taxon>Pentapetalae</taxon>
        <taxon>rosids</taxon>
        <taxon>fabids</taxon>
        <taxon>Fabales</taxon>
        <taxon>Fabaceae</taxon>
        <taxon>Caesalpinioideae</taxon>
        <taxon>mimosoid clade</taxon>
        <taxon>Acacieae</taxon>
        <taxon>Acacia</taxon>
    </lineage>
</organism>
<proteinExistence type="predicted"/>
<keyword evidence="1" id="KW-0472">Membrane</keyword>
<evidence type="ECO:0000256" key="1">
    <source>
        <dbReference type="SAM" id="Phobius"/>
    </source>
</evidence>
<dbReference type="AlphaFoldDB" id="A0AAE1TGN0"/>
<evidence type="ECO:0000313" key="2">
    <source>
        <dbReference type="EMBL" id="KAK4282979.1"/>
    </source>
</evidence>
<comment type="caution">
    <text evidence="2">The sequence shown here is derived from an EMBL/GenBank/DDBJ whole genome shotgun (WGS) entry which is preliminary data.</text>
</comment>
<sequence length="236" mass="25769">MEETEGERRRWVLKRGVRMGKQVLVASLLACSAPVVIPPLVVISVIGISISIPFGLFWASHACTQKLMSKVLPMPATHSHVLKYCVERIGDGKKEDPLSGEHIKQVDESDITDSHKPIPSVVNADETTGLHQESCGLVVNDVADVQNSSRSGPVMSPNNNEVTVNEEKLWKEINAIRVIVGYERTPQASCTDELKKLYIVAGVEPPSLLDASCSSYAIHDHLQFLMSILGVKSHGP</sequence>
<gene>
    <name evidence="2" type="ORF">QN277_014286</name>
</gene>
<name>A0AAE1TGN0_9FABA</name>
<protein>
    <submittedName>
        <fullName evidence="2">Uncharacterized protein</fullName>
    </submittedName>
</protein>
<keyword evidence="3" id="KW-1185">Reference proteome</keyword>
<dbReference type="Proteomes" id="UP001293593">
    <property type="component" value="Unassembled WGS sequence"/>
</dbReference>
<dbReference type="PANTHER" id="PTHR37198">
    <property type="entry name" value="NUCLEOLIN"/>
    <property type="match status" value="1"/>
</dbReference>
<dbReference type="EMBL" id="JAWXYG010000002">
    <property type="protein sequence ID" value="KAK4282979.1"/>
    <property type="molecule type" value="Genomic_DNA"/>
</dbReference>
<reference evidence="2" key="1">
    <citation type="submission" date="2023-10" db="EMBL/GenBank/DDBJ databases">
        <title>Chromosome-level genome of the transformable northern wattle, Acacia crassicarpa.</title>
        <authorList>
            <person name="Massaro I."/>
            <person name="Sinha N.R."/>
            <person name="Poethig S."/>
            <person name="Leichty A.R."/>
        </authorList>
    </citation>
    <scope>NUCLEOTIDE SEQUENCE</scope>
    <source>
        <strain evidence="2">Acra3RX</strain>
        <tissue evidence="2">Leaf</tissue>
    </source>
</reference>
<accession>A0AAE1TGN0</accession>